<feature type="compositionally biased region" description="Basic and acidic residues" evidence="7">
    <location>
        <begin position="144"/>
        <end position="154"/>
    </location>
</feature>
<proteinExistence type="predicted"/>
<name>A0ABD3PM77_9STRA</name>
<keyword evidence="2" id="KW-0812">Transmembrane</keyword>
<dbReference type="PANTHER" id="PTHR12270">
    <property type="entry name" value="GLYCOSYLTRANSFERASE-RELATED"/>
    <property type="match status" value="1"/>
</dbReference>
<keyword evidence="5" id="KW-0472">Membrane</keyword>
<keyword evidence="6" id="KW-0325">Glycoprotein</keyword>
<reference evidence="8 9" key="1">
    <citation type="submission" date="2024-10" db="EMBL/GenBank/DDBJ databases">
        <title>Updated reference genomes for cyclostephanoid diatoms.</title>
        <authorList>
            <person name="Roberts W.R."/>
            <person name="Alverson A.J."/>
        </authorList>
    </citation>
    <scope>NUCLEOTIDE SEQUENCE [LARGE SCALE GENOMIC DNA]</scope>
    <source>
        <strain evidence="8 9">AJA010-31</strain>
    </source>
</reference>
<evidence type="ECO:0000256" key="2">
    <source>
        <dbReference type="ARBA" id="ARBA00022692"/>
    </source>
</evidence>
<comment type="caution">
    <text evidence="8">The sequence shown here is derived from an EMBL/GenBank/DDBJ whole genome shotgun (WGS) entry which is preliminary data.</text>
</comment>
<keyword evidence="3" id="KW-0735">Signal-anchor</keyword>
<keyword evidence="4" id="KW-1133">Transmembrane helix</keyword>
<dbReference type="AlphaFoldDB" id="A0ABD3PM77"/>
<sequence>MSPVNSSLDEIPLSQQPCITQTSGSSSPKLTKRVKGVKYTYSKPPPDKNNGATTINIVNNFGIGSVNHFTDWKDAAVGGKKNRNVKLSWCLLRSCLSVVLVIWAGACVTVFRSHPASEVGAKNKEMPKHRFRGRKVIVRKSHKPKSEVRSRSRSEATAAAEEDDEASKENSTETEINVEDLPNATTAFGEDVAYSLAHPSVFRTNTPHAPSCEAPLDVADISFTLVSQLSYDRIWMIPQHCKRWGNNPISVAVFSNRNATEVKDDAVSKGCTEEQLTVQTVNREKYDPTGTEYPVNILRNLALSAVKTSHVIYADVDFWPASNLHAILTEPSVKERFASDPYLATVIPAFQMVRQCSAWRDCKEKNIPKMPKDKEALLDMVAVRKASSFDPTNKGGHGSTKYATWRSQEEGNFVDLPCIQSNRYEPYLALRYCSDLPPFQEGFTGYGKNKMSWAMQLRRSGYQFSQLGGAFLVHYPHLDSKSREEWNKKPDLLHQKPLDALAGEDKEQIDWSSFKRARVDALFIEYRKWLGSSVEDKSRVPMCDDAQNDDVRLWVHPAMIES</sequence>
<gene>
    <name evidence="8" type="ORF">ACHAWO_004607</name>
</gene>
<dbReference type="PANTHER" id="PTHR12270:SF52">
    <property type="entry name" value="GLYCOSYLTRANSFERASE-LIKE PROTEIN GNT13-RELATED"/>
    <property type="match status" value="1"/>
</dbReference>
<feature type="region of interest" description="Disordered" evidence="7">
    <location>
        <begin position="140"/>
        <end position="179"/>
    </location>
</feature>
<evidence type="ECO:0000256" key="3">
    <source>
        <dbReference type="ARBA" id="ARBA00022968"/>
    </source>
</evidence>
<evidence type="ECO:0000313" key="9">
    <source>
        <dbReference type="Proteomes" id="UP001530400"/>
    </source>
</evidence>
<dbReference type="GO" id="GO:0016020">
    <property type="term" value="C:membrane"/>
    <property type="evidence" value="ECO:0007669"/>
    <property type="project" value="UniProtKB-SubCell"/>
</dbReference>
<evidence type="ECO:0000256" key="5">
    <source>
        <dbReference type="ARBA" id="ARBA00023136"/>
    </source>
</evidence>
<dbReference type="Proteomes" id="UP001530400">
    <property type="component" value="Unassembled WGS sequence"/>
</dbReference>
<evidence type="ECO:0000256" key="6">
    <source>
        <dbReference type="ARBA" id="ARBA00023180"/>
    </source>
</evidence>
<accession>A0ABD3PM77</accession>
<evidence type="ECO:0000313" key="8">
    <source>
        <dbReference type="EMBL" id="KAL3789050.1"/>
    </source>
</evidence>
<dbReference type="Pfam" id="PF13896">
    <property type="entry name" value="Glyco_transf_49"/>
    <property type="match status" value="1"/>
</dbReference>
<organism evidence="8 9">
    <name type="scientific">Cyclotella atomus</name>
    <dbReference type="NCBI Taxonomy" id="382360"/>
    <lineage>
        <taxon>Eukaryota</taxon>
        <taxon>Sar</taxon>
        <taxon>Stramenopiles</taxon>
        <taxon>Ochrophyta</taxon>
        <taxon>Bacillariophyta</taxon>
        <taxon>Coscinodiscophyceae</taxon>
        <taxon>Thalassiosirophycidae</taxon>
        <taxon>Stephanodiscales</taxon>
        <taxon>Stephanodiscaceae</taxon>
        <taxon>Cyclotella</taxon>
    </lineage>
</organism>
<dbReference type="InterPro" id="IPR051292">
    <property type="entry name" value="Xyl/GlcA_transferase"/>
</dbReference>
<comment type="subcellular location">
    <subcellularLocation>
        <location evidence="1">Membrane</location>
        <topology evidence="1">Single-pass type II membrane protein</topology>
    </subcellularLocation>
</comment>
<evidence type="ECO:0000256" key="7">
    <source>
        <dbReference type="SAM" id="MobiDB-lite"/>
    </source>
</evidence>
<evidence type="ECO:0000256" key="4">
    <source>
        <dbReference type="ARBA" id="ARBA00022989"/>
    </source>
</evidence>
<dbReference type="EMBL" id="JALLPJ020000539">
    <property type="protein sequence ID" value="KAL3789050.1"/>
    <property type="molecule type" value="Genomic_DNA"/>
</dbReference>
<evidence type="ECO:0000256" key="1">
    <source>
        <dbReference type="ARBA" id="ARBA00004606"/>
    </source>
</evidence>
<protein>
    <submittedName>
        <fullName evidence="8">Uncharacterized protein</fullName>
    </submittedName>
</protein>
<keyword evidence="9" id="KW-1185">Reference proteome</keyword>